<organism evidence="2 3">
    <name type="scientific">Strongyloides venezuelensis</name>
    <name type="common">Threadworm</name>
    <dbReference type="NCBI Taxonomy" id="75913"/>
    <lineage>
        <taxon>Eukaryota</taxon>
        <taxon>Metazoa</taxon>
        <taxon>Ecdysozoa</taxon>
        <taxon>Nematoda</taxon>
        <taxon>Chromadorea</taxon>
        <taxon>Rhabditida</taxon>
        <taxon>Tylenchina</taxon>
        <taxon>Panagrolaimomorpha</taxon>
        <taxon>Strongyloidoidea</taxon>
        <taxon>Strongyloididae</taxon>
        <taxon>Strongyloides</taxon>
    </lineage>
</organism>
<keyword evidence="2" id="KW-1185">Reference proteome</keyword>
<dbReference type="Proteomes" id="UP000035680">
    <property type="component" value="Unassembled WGS sequence"/>
</dbReference>
<sequence>MNILYIDIKTLILIFVFVIFTSSSIINSLEKNSEALFCRSLIANSDIFLTIKSIEDDNKLVAKRQPRRIPAARRRRGQRQQIQRLRNQIASLTNQINALQSMFENIVRL</sequence>
<proteinExistence type="predicted"/>
<accession>A0A0K0FTT3</accession>
<dbReference type="WBParaSite" id="SVE_1574500.1">
    <property type="protein sequence ID" value="SVE_1574500.1"/>
    <property type="gene ID" value="SVE_1574500"/>
</dbReference>
<reference evidence="2" key="1">
    <citation type="submission" date="2014-07" db="EMBL/GenBank/DDBJ databases">
        <authorList>
            <person name="Martin A.A"/>
            <person name="De Silva N."/>
        </authorList>
    </citation>
    <scope>NUCLEOTIDE SEQUENCE</scope>
</reference>
<dbReference type="AlphaFoldDB" id="A0A0K0FTT3"/>
<keyword evidence="1" id="KW-0175">Coiled coil</keyword>
<reference evidence="3" key="2">
    <citation type="submission" date="2015-08" db="UniProtKB">
        <authorList>
            <consortium name="WormBaseParasite"/>
        </authorList>
    </citation>
    <scope>IDENTIFICATION</scope>
</reference>
<evidence type="ECO:0000313" key="3">
    <source>
        <dbReference type="WBParaSite" id="SVE_1574500.1"/>
    </source>
</evidence>
<feature type="coiled-coil region" evidence="1">
    <location>
        <begin position="75"/>
        <end position="102"/>
    </location>
</feature>
<name>A0A0K0FTT3_STRVS</name>
<protein>
    <submittedName>
        <fullName evidence="3">BZIP domain-containing protein</fullName>
    </submittedName>
</protein>
<evidence type="ECO:0000313" key="2">
    <source>
        <dbReference type="Proteomes" id="UP000035680"/>
    </source>
</evidence>
<evidence type="ECO:0000256" key="1">
    <source>
        <dbReference type="SAM" id="Coils"/>
    </source>
</evidence>